<dbReference type="RefSeq" id="WP_129315503.1">
    <property type="nucleotide sequence ID" value="NZ_NOIQ01000008.1"/>
</dbReference>
<dbReference type="AlphaFoldDB" id="A0A7K1LHT9"/>
<dbReference type="EMBL" id="WOGT01000002">
    <property type="protein sequence ID" value="MUN54746.1"/>
    <property type="molecule type" value="Genomic_DNA"/>
</dbReference>
<name>A0A7K1LHT9_9MICC</name>
<dbReference type="Proteomes" id="UP000462152">
    <property type="component" value="Unassembled WGS sequence"/>
</dbReference>
<keyword evidence="2" id="KW-1185">Reference proteome</keyword>
<evidence type="ECO:0000313" key="1">
    <source>
        <dbReference type="EMBL" id="MUN54746.1"/>
    </source>
</evidence>
<comment type="caution">
    <text evidence="1">The sequence shown here is derived from an EMBL/GenBank/DDBJ whole genome shotgun (WGS) entry which is preliminary data.</text>
</comment>
<evidence type="ECO:0000313" key="2">
    <source>
        <dbReference type="Proteomes" id="UP000462152"/>
    </source>
</evidence>
<protein>
    <submittedName>
        <fullName evidence="1">Uncharacterized protein</fullName>
    </submittedName>
</protein>
<accession>A0A7K1LHT9</accession>
<organism evidence="1 2">
    <name type="scientific">Rothia koreensis</name>
    <dbReference type="NCBI Taxonomy" id="592378"/>
    <lineage>
        <taxon>Bacteria</taxon>
        <taxon>Bacillati</taxon>
        <taxon>Actinomycetota</taxon>
        <taxon>Actinomycetes</taxon>
        <taxon>Micrococcales</taxon>
        <taxon>Micrococcaceae</taxon>
        <taxon>Rothia</taxon>
    </lineage>
</organism>
<gene>
    <name evidence="1" type="ORF">GMA10_05905</name>
</gene>
<proteinExistence type="predicted"/>
<sequence>MSEEMTPEEYEAAREEWMLLGEDVVESLSASGQPFSFDMVRRELPEALHPNHYGQLMKRHRVKALVDKVQARPSSIPTRRGGLSYVYVGRGWDEVA</sequence>
<reference evidence="1 2" key="1">
    <citation type="submission" date="2019-12" db="EMBL/GenBank/DDBJ databases">
        <authorList>
            <person name="Li J."/>
            <person name="Shi Y."/>
            <person name="Xu G."/>
            <person name="Xiao D."/>
            <person name="Ran X."/>
        </authorList>
    </citation>
    <scope>NUCLEOTIDE SEQUENCE [LARGE SCALE GENOMIC DNA]</scope>
    <source>
        <strain evidence="1 2">JCM 15915</strain>
    </source>
</reference>